<feature type="domain" description="Cyclic nucleotide-binding" evidence="3">
    <location>
        <begin position="14"/>
        <end position="116"/>
    </location>
</feature>
<evidence type="ECO:0000256" key="1">
    <source>
        <dbReference type="ARBA" id="ARBA00023159"/>
    </source>
</evidence>
<dbReference type="InterPro" id="IPR050503">
    <property type="entry name" value="cAMP-dep_PK_reg_su-like"/>
</dbReference>
<dbReference type="GO" id="GO:0008233">
    <property type="term" value="F:peptidase activity"/>
    <property type="evidence" value="ECO:0007669"/>
    <property type="project" value="InterPro"/>
</dbReference>
<keyword evidence="2" id="KW-0472">Membrane</keyword>
<feature type="transmembrane region" description="Helical" evidence="2">
    <location>
        <begin position="461"/>
        <end position="480"/>
    </location>
</feature>
<feature type="transmembrane region" description="Helical" evidence="2">
    <location>
        <begin position="350"/>
        <end position="368"/>
    </location>
</feature>
<feature type="transmembrane region" description="Helical" evidence="2">
    <location>
        <begin position="319"/>
        <end position="338"/>
    </location>
</feature>
<dbReference type="EMBL" id="MPTC01000001">
    <property type="protein sequence ID" value="OMD44452.1"/>
    <property type="molecule type" value="Genomic_DNA"/>
</dbReference>
<dbReference type="GO" id="GO:0005952">
    <property type="term" value="C:cAMP-dependent protein kinase complex"/>
    <property type="evidence" value="ECO:0007669"/>
    <property type="project" value="InterPro"/>
</dbReference>
<evidence type="ECO:0000313" key="5">
    <source>
        <dbReference type="Proteomes" id="UP000187439"/>
    </source>
</evidence>
<dbReference type="PROSITE" id="PS50042">
    <property type="entry name" value="CNMP_BINDING_3"/>
    <property type="match status" value="2"/>
</dbReference>
<feature type="transmembrane region" description="Helical" evidence="2">
    <location>
        <begin position="523"/>
        <end position="544"/>
    </location>
</feature>
<dbReference type="InterPro" id="IPR014710">
    <property type="entry name" value="RmlC-like_jellyroll"/>
</dbReference>
<feature type="domain" description="Cyclic nucleotide-binding" evidence="3">
    <location>
        <begin position="145"/>
        <end position="260"/>
    </location>
</feature>
<name>A0A1R0YAP2_9BACL</name>
<feature type="transmembrane region" description="Helical" evidence="2">
    <location>
        <begin position="501"/>
        <end position="517"/>
    </location>
</feature>
<comment type="caution">
    <text evidence="4">The sequence shown here is derived from an EMBL/GenBank/DDBJ whole genome shotgun (WGS) entry which is preliminary data.</text>
</comment>
<dbReference type="AlphaFoldDB" id="A0A1R0YAP2"/>
<keyword evidence="2" id="KW-0812">Transmembrane</keyword>
<organism evidence="4 5">
    <name type="scientific">Paenibacillus odorifer</name>
    <dbReference type="NCBI Taxonomy" id="189426"/>
    <lineage>
        <taxon>Bacteria</taxon>
        <taxon>Bacillati</taxon>
        <taxon>Bacillota</taxon>
        <taxon>Bacilli</taxon>
        <taxon>Bacillales</taxon>
        <taxon>Paenibacillaceae</taxon>
        <taxon>Paenibacillus</taxon>
    </lineage>
</organism>
<dbReference type="GO" id="GO:0005829">
    <property type="term" value="C:cytosol"/>
    <property type="evidence" value="ECO:0007669"/>
    <property type="project" value="TreeGrafter"/>
</dbReference>
<dbReference type="SMART" id="SM00100">
    <property type="entry name" value="cNMP"/>
    <property type="match status" value="2"/>
</dbReference>
<dbReference type="SUPFAM" id="SSF51206">
    <property type="entry name" value="cAMP-binding domain-like"/>
    <property type="match status" value="2"/>
</dbReference>
<dbReference type="PROSITE" id="PS00889">
    <property type="entry name" value="CNMP_BINDING_2"/>
    <property type="match status" value="1"/>
</dbReference>
<proteinExistence type="predicted"/>
<dbReference type="Proteomes" id="UP000187439">
    <property type="component" value="Unassembled WGS sequence"/>
</dbReference>
<dbReference type="InterPro" id="IPR018490">
    <property type="entry name" value="cNMP-bd_dom_sf"/>
</dbReference>
<protein>
    <recommendedName>
        <fullName evidence="3">Cyclic nucleotide-binding domain-containing protein</fullName>
    </recommendedName>
</protein>
<sequence>MPSAAVDFLRDHPLLRGIPDDELRNVINAIKLMSLEDGQRLLMEESTSKDCFIIWQGKVQVTSVNLVGKALLLAELGPGELVGEIGLIRNVQRSASVTAIGPVKALRLDRSSFEYLASLSPLFYESVLVNIRIRMIHSMLRKATIWSVIPDAELRGLAEITTIKKVTKGETIIAEGTDVDQFLMISSGSIELCSRKRRKTILREGDFYGETELLTDTVSSHTLIAVEDSELLIMGKLEFLTILDYYAPVRQQLIEVLNIRTPHMLEKVTIAFGGESIVEDNKSLPKAKDKWMEQLLWLVGGFLVLSFLALFLHSQWWKIAALIVGGVVGPVAFVAFMRSQQLIGFRQRRLGLVFVSTAIVAIPLAWYLERIWLFEVKANSSDFSQLYVPLSVALIEETAKLLVCVMLVRTRKIHFLMDAVVFGAAAGMGFAAVESIIYGWVHIDDASSLGMLAVLWMRALLSPFGHGTWTAIATVGIWYASSMHKNSSLGDSKPWTKGRRAMEMFLAAVVMHALWNYHFESGLIKAGAMAVVGFVGLYLLFSLIRRGRKEEFHALNMLNPTTHEAIRHDDQVKPKTQELFCEGCESMSPQGTRYCARCGQALRVK</sequence>
<dbReference type="PANTHER" id="PTHR11635">
    <property type="entry name" value="CAMP-DEPENDENT PROTEIN KINASE REGULATORY CHAIN"/>
    <property type="match status" value="1"/>
</dbReference>
<feature type="transmembrane region" description="Helical" evidence="2">
    <location>
        <begin position="295"/>
        <end position="313"/>
    </location>
</feature>
<keyword evidence="1" id="KW-0010">Activator</keyword>
<dbReference type="InterPro" id="IPR018488">
    <property type="entry name" value="cNMP-bd_CS"/>
</dbReference>
<reference evidence="4 5" key="1">
    <citation type="submission" date="2016-10" db="EMBL/GenBank/DDBJ databases">
        <title>Paenibacillus species isolates.</title>
        <authorList>
            <person name="Beno S.M."/>
        </authorList>
    </citation>
    <scope>NUCLEOTIDE SEQUENCE [LARGE SCALE GENOMIC DNA]</scope>
    <source>
        <strain evidence="4 5">FSL H7-0710</strain>
    </source>
</reference>
<dbReference type="CDD" id="cd00038">
    <property type="entry name" value="CAP_ED"/>
    <property type="match status" value="2"/>
</dbReference>
<feature type="transmembrane region" description="Helical" evidence="2">
    <location>
        <begin position="420"/>
        <end position="441"/>
    </location>
</feature>
<feature type="transmembrane region" description="Helical" evidence="2">
    <location>
        <begin position="388"/>
        <end position="408"/>
    </location>
</feature>
<gene>
    <name evidence="4" type="ORF">BSK52_00565</name>
</gene>
<dbReference type="Pfam" id="PF00027">
    <property type="entry name" value="cNMP_binding"/>
    <property type="match status" value="2"/>
</dbReference>
<evidence type="ECO:0000259" key="3">
    <source>
        <dbReference type="PROSITE" id="PS50042"/>
    </source>
</evidence>
<dbReference type="Pfam" id="PF13367">
    <property type="entry name" value="PrsW-protease"/>
    <property type="match status" value="1"/>
</dbReference>
<accession>A0A1R0YAP2</accession>
<dbReference type="InterPro" id="IPR000595">
    <property type="entry name" value="cNMP-bd_dom"/>
</dbReference>
<evidence type="ECO:0000313" key="4">
    <source>
        <dbReference type="EMBL" id="OMD44452.1"/>
    </source>
</evidence>
<dbReference type="InterPro" id="IPR026898">
    <property type="entry name" value="PrsW"/>
</dbReference>
<dbReference type="Gene3D" id="2.60.120.10">
    <property type="entry name" value="Jelly Rolls"/>
    <property type="match status" value="2"/>
</dbReference>
<dbReference type="PANTHER" id="PTHR11635:SF152">
    <property type="entry name" value="CAMP-DEPENDENT PROTEIN KINASE TYPE I REGULATORY SUBUNIT-RELATED"/>
    <property type="match status" value="1"/>
</dbReference>
<keyword evidence="2" id="KW-1133">Transmembrane helix</keyword>
<evidence type="ECO:0000256" key="2">
    <source>
        <dbReference type="SAM" id="Phobius"/>
    </source>
</evidence>